<dbReference type="Proteomes" id="UP000786811">
    <property type="component" value="Unassembled WGS sequence"/>
</dbReference>
<reference evidence="1" key="1">
    <citation type="submission" date="2021-04" db="EMBL/GenBank/DDBJ databases">
        <authorList>
            <person name="Chebbi M.A.C M."/>
        </authorList>
    </citation>
    <scope>NUCLEOTIDE SEQUENCE</scope>
</reference>
<organism evidence="1 2">
    <name type="scientific">Cotesia congregata</name>
    <name type="common">Parasitoid wasp</name>
    <name type="synonym">Apanteles congregatus</name>
    <dbReference type="NCBI Taxonomy" id="51543"/>
    <lineage>
        <taxon>Eukaryota</taxon>
        <taxon>Metazoa</taxon>
        <taxon>Ecdysozoa</taxon>
        <taxon>Arthropoda</taxon>
        <taxon>Hexapoda</taxon>
        <taxon>Insecta</taxon>
        <taxon>Pterygota</taxon>
        <taxon>Neoptera</taxon>
        <taxon>Endopterygota</taxon>
        <taxon>Hymenoptera</taxon>
        <taxon>Apocrita</taxon>
        <taxon>Ichneumonoidea</taxon>
        <taxon>Braconidae</taxon>
        <taxon>Microgastrinae</taxon>
        <taxon>Cotesia</taxon>
    </lineage>
</organism>
<gene>
    <name evidence="1" type="ORF">HICCMSTLAB_LOCUS2084</name>
</gene>
<accession>A0A8J2H3S6</accession>
<keyword evidence="2" id="KW-1185">Reference proteome</keyword>
<sequence length="81" mass="8817">MPSMSPIVPPSSITQTRGWLLDSVTGCWETLSTHSWMQSVMESLMDTLNCFAEVVAVALLVDDMLVHLAGGYVIVTVQGYV</sequence>
<name>A0A8J2H3S6_COTCN</name>
<protein>
    <submittedName>
        <fullName evidence="1">Uncharacterized protein</fullName>
    </submittedName>
</protein>
<comment type="caution">
    <text evidence="1">The sequence shown here is derived from an EMBL/GenBank/DDBJ whole genome shotgun (WGS) entry which is preliminary data.</text>
</comment>
<evidence type="ECO:0000313" key="2">
    <source>
        <dbReference type="Proteomes" id="UP000786811"/>
    </source>
</evidence>
<evidence type="ECO:0000313" key="1">
    <source>
        <dbReference type="EMBL" id="CAG5076103.1"/>
    </source>
</evidence>
<dbReference type="AlphaFoldDB" id="A0A8J2H3S6"/>
<dbReference type="EMBL" id="CAJNRD030001116">
    <property type="protein sequence ID" value="CAG5076103.1"/>
    <property type="molecule type" value="Genomic_DNA"/>
</dbReference>
<proteinExistence type="predicted"/>